<gene>
    <name evidence="1" type="ORF">L6452_14352</name>
</gene>
<name>A0ACB9CKQ3_ARCLA</name>
<evidence type="ECO:0000313" key="2">
    <source>
        <dbReference type="Proteomes" id="UP001055879"/>
    </source>
</evidence>
<organism evidence="1 2">
    <name type="scientific">Arctium lappa</name>
    <name type="common">Greater burdock</name>
    <name type="synonym">Lappa major</name>
    <dbReference type="NCBI Taxonomy" id="4217"/>
    <lineage>
        <taxon>Eukaryota</taxon>
        <taxon>Viridiplantae</taxon>
        <taxon>Streptophyta</taxon>
        <taxon>Embryophyta</taxon>
        <taxon>Tracheophyta</taxon>
        <taxon>Spermatophyta</taxon>
        <taxon>Magnoliopsida</taxon>
        <taxon>eudicotyledons</taxon>
        <taxon>Gunneridae</taxon>
        <taxon>Pentapetalae</taxon>
        <taxon>asterids</taxon>
        <taxon>campanulids</taxon>
        <taxon>Asterales</taxon>
        <taxon>Asteraceae</taxon>
        <taxon>Carduoideae</taxon>
        <taxon>Cardueae</taxon>
        <taxon>Arctiinae</taxon>
        <taxon>Arctium</taxon>
    </lineage>
</organism>
<reference evidence="1 2" key="2">
    <citation type="journal article" date="2022" name="Mol. Ecol. Resour.">
        <title>The genomes of chicory, endive, great burdock and yacon provide insights into Asteraceae paleo-polyploidization history and plant inulin production.</title>
        <authorList>
            <person name="Fan W."/>
            <person name="Wang S."/>
            <person name="Wang H."/>
            <person name="Wang A."/>
            <person name="Jiang F."/>
            <person name="Liu H."/>
            <person name="Zhao H."/>
            <person name="Xu D."/>
            <person name="Zhang Y."/>
        </authorList>
    </citation>
    <scope>NUCLEOTIDE SEQUENCE [LARGE SCALE GENOMIC DNA]</scope>
    <source>
        <strain evidence="2">cv. Niubang</strain>
    </source>
</reference>
<protein>
    <submittedName>
        <fullName evidence="1">Uncharacterized protein</fullName>
    </submittedName>
</protein>
<comment type="caution">
    <text evidence="1">The sequence shown here is derived from an EMBL/GenBank/DDBJ whole genome shotgun (WGS) entry which is preliminary data.</text>
</comment>
<proteinExistence type="predicted"/>
<sequence>MDNSQVWNKFSMKIIGYSNCGRDERKIRRGLRRIKHTHLISIDLERGAFTVSTINHPIHLIQALQNLLHKQVILDQHDQQDPPPVQSPAPASGNIIDADQIPLFLDKVSRNGNLNAVDVCIRFDLKDISGSNVDRSSVLHGSRGNHVSMVGYASPPLLLLPSGIRPSEPMLPEKEAYYGYPITTAVPVGRRPEYYYYGSSTSSDDYPKDYSCIIL</sequence>
<dbReference type="Proteomes" id="UP001055879">
    <property type="component" value="Linkage Group LG04"/>
</dbReference>
<keyword evidence="2" id="KW-1185">Reference proteome</keyword>
<dbReference type="EMBL" id="CM042050">
    <property type="protein sequence ID" value="KAI3734872.1"/>
    <property type="molecule type" value="Genomic_DNA"/>
</dbReference>
<reference evidence="2" key="1">
    <citation type="journal article" date="2022" name="Mol. Ecol. Resour.">
        <title>The genomes of chicory, endive, great burdock and yacon provide insights into Asteraceae palaeo-polyploidization history and plant inulin production.</title>
        <authorList>
            <person name="Fan W."/>
            <person name="Wang S."/>
            <person name="Wang H."/>
            <person name="Wang A."/>
            <person name="Jiang F."/>
            <person name="Liu H."/>
            <person name="Zhao H."/>
            <person name="Xu D."/>
            <person name="Zhang Y."/>
        </authorList>
    </citation>
    <scope>NUCLEOTIDE SEQUENCE [LARGE SCALE GENOMIC DNA]</scope>
    <source>
        <strain evidence="2">cv. Niubang</strain>
    </source>
</reference>
<accession>A0ACB9CKQ3</accession>
<evidence type="ECO:0000313" key="1">
    <source>
        <dbReference type="EMBL" id="KAI3734872.1"/>
    </source>
</evidence>